<gene>
    <name evidence="1" type="ORF">BCF44_117138</name>
</gene>
<name>A0A3E0H132_9PSEU</name>
<sequence length="133" mass="14957">MAERVVLISRSCTTGWADVIHGELWLSAEHLIRRRLGLWQTVANGLWRTVPSSAPQYEITADQILAIQCEHPTNSVVSWSDVVEADLRRGLLCSRLSVVMRSGSRRVFLWFAWDGAFARLEPVVQAIKAARVS</sequence>
<dbReference type="EMBL" id="QUNO01000017">
    <property type="protein sequence ID" value="REH35750.1"/>
    <property type="molecule type" value="Genomic_DNA"/>
</dbReference>
<protein>
    <submittedName>
        <fullName evidence="1">Uncharacterized protein</fullName>
    </submittedName>
</protein>
<comment type="caution">
    <text evidence="1">The sequence shown here is derived from an EMBL/GenBank/DDBJ whole genome shotgun (WGS) entry which is preliminary data.</text>
</comment>
<evidence type="ECO:0000313" key="1">
    <source>
        <dbReference type="EMBL" id="REH35750.1"/>
    </source>
</evidence>
<evidence type="ECO:0000313" key="2">
    <source>
        <dbReference type="Proteomes" id="UP000256269"/>
    </source>
</evidence>
<dbReference type="OrthoDB" id="5196091at2"/>
<reference evidence="1 2" key="1">
    <citation type="submission" date="2018-08" db="EMBL/GenBank/DDBJ databases">
        <title>Genomic Encyclopedia of Archaeal and Bacterial Type Strains, Phase II (KMG-II): from individual species to whole genera.</title>
        <authorList>
            <person name="Goeker M."/>
        </authorList>
    </citation>
    <scope>NUCLEOTIDE SEQUENCE [LARGE SCALE GENOMIC DNA]</scope>
    <source>
        <strain evidence="1 2">DSM 45791</strain>
    </source>
</reference>
<accession>A0A3E0H132</accession>
<proteinExistence type="predicted"/>
<dbReference type="Proteomes" id="UP000256269">
    <property type="component" value="Unassembled WGS sequence"/>
</dbReference>
<dbReference type="RefSeq" id="WP_116179814.1">
    <property type="nucleotide sequence ID" value="NZ_CP144375.1"/>
</dbReference>
<organism evidence="1 2">
    <name type="scientific">Kutzneria buriramensis</name>
    <dbReference type="NCBI Taxonomy" id="1045776"/>
    <lineage>
        <taxon>Bacteria</taxon>
        <taxon>Bacillati</taxon>
        <taxon>Actinomycetota</taxon>
        <taxon>Actinomycetes</taxon>
        <taxon>Pseudonocardiales</taxon>
        <taxon>Pseudonocardiaceae</taxon>
        <taxon>Kutzneria</taxon>
    </lineage>
</organism>
<keyword evidence="2" id="KW-1185">Reference proteome</keyword>
<dbReference type="AlphaFoldDB" id="A0A3E0H132"/>